<evidence type="ECO:0000256" key="3">
    <source>
        <dbReference type="ARBA" id="ARBA00022692"/>
    </source>
</evidence>
<feature type="transmembrane region" description="Helical" evidence="6">
    <location>
        <begin position="187"/>
        <end position="208"/>
    </location>
</feature>
<evidence type="ECO:0000256" key="1">
    <source>
        <dbReference type="ARBA" id="ARBA00004141"/>
    </source>
</evidence>
<evidence type="ECO:0000256" key="6">
    <source>
        <dbReference type="SAM" id="Phobius"/>
    </source>
</evidence>
<dbReference type="InterPro" id="IPR006904">
    <property type="entry name" value="DUF716"/>
</dbReference>
<dbReference type="AlphaFoldDB" id="A0A8C8VQL7"/>
<name>A0A8C8VQL7_9SAUR</name>
<keyword evidence="8" id="KW-1185">Reference proteome</keyword>
<dbReference type="InterPro" id="IPR042127">
    <property type="entry name" value="TMEM45"/>
</dbReference>
<evidence type="ECO:0000313" key="8">
    <source>
        <dbReference type="Proteomes" id="UP000694393"/>
    </source>
</evidence>
<dbReference type="GO" id="GO:0016020">
    <property type="term" value="C:membrane"/>
    <property type="evidence" value="ECO:0007669"/>
    <property type="project" value="UniProtKB-SubCell"/>
</dbReference>
<feature type="transmembrane region" description="Helical" evidence="6">
    <location>
        <begin position="228"/>
        <end position="249"/>
    </location>
</feature>
<feature type="transmembrane region" description="Helical" evidence="6">
    <location>
        <begin position="157"/>
        <end position="175"/>
    </location>
</feature>
<dbReference type="PANTHER" id="PTHR16007">
    <property type="entry name" value="EPIDIDYMAL MEMBRANE PROTEIN E9-RELATED"/>
    <property type="match status" value="1"/>
</dbReference>
<comment type="similarity">
    <text evidence="2">Belongs to the TMEM45 family.</text>
</comment>
<keyword evidence="4 6" id="KW-1133">Transmembrane helix</keyword>
<comment type="subcellular location">
    <subcellularLocation>
        <location evidence="1">Membrane</location>
        <topology evidence="1">Multi-pass membrane protein</topology>
    </subcellularLocation>
</comment>
<organism evidence="7 8">
    <name type="scientific">Pelusios castaneus</name>
    <name type="common">West African mud turtle</name>
    <dbReference type="NCBI Taxonomy" id="367368"/>
    <lineage>
        <taxon>Eukaryota</taxon>
        <taxon>Metazoa</taxon>
        <taxon>Chordata</taxon>
        <taxon>Craniata</taxon>
        <taxon>Vertebrata</taxon>
        <taxon>Euteleostomi</taxon>
        <taxon>Archelosauria</taxon>
        <taxon>Testudinata</taxon>
        <taxon>Testudines</taxon>
        <taxon>Pleurodira</taxon>
        <taxon>Pelomedusidae</taxon>
        <taxon>Pelusios</taxon>
    </lineage>
</organism>
<feature type="transmembrane region" description="Helical" evidence="6">
    <location>
        <begin position="15"/>
        <end position="37"/>
    </location>
</feature>
<dbReference type="PROSITE" id="PS51257">
    <property type="entry name" value="PROKAR_LIPOPROTEIN"/>
    <property type="match status" value="1"/>
</dbReference>
<dbReference type="Pfam" id="PF04819">
    <property type="entry name" value="DUF716"/>
    <property type="match status" value="1"/>
</dbReference>
<dbReference type="Proteomes" id="UP000694393">
    <property type="component" value="Unplaced"/>
</dbReference>
<proteinExistence type="inferred from homology"/>
<reference evidence="7" key="2">
    <citation type="submission" date="2025-09" db="UniProtKB">
        <authorList>
            <consortium name="Ensembl"/>
        </authorList>
    </citation>
    <scope>IDENTIFICATION</scope>
</reference>
<evidence type="ECO:0000313" key="7">
    <source>
        <dbReference type="Ensembl" id="ENSPCEP00000025519.1"/>
    </source>
</evidence>
<dbReference type="PANTHER" id="PTHR16007:SF21">
    <property type="entry name" value="TRANSMEMBRANE PROTEIN 45A"/>
    <property type="match status" value="1"/>
</dbReference>
<feature type="transmembrane region" description="Helical" evidence="6">
    <location>
        <begin position="57"/>
        <end position="74"/>
    </location>
</feature>
<evidence type="ECO:0000256" key="2">
    <source>
        <dbReference type="ARBA" id="ARBA00006948"/>
    </source>
</evidence>
<accession>A0A8C8VQL7</accession>
<protein>
    <recommendedName>
        <fullName evidence="9">Transmembrane protein 45B</fullName>
    </recommendedName>
</protein>
<evidence type="ECO:0000256" key="5">
    <source>
        <dbReference type="ARBA" id="ARBA00023136"/>
    </source>
</evidence>
<feature type="transmembrane region" description="Helical" evidence="6">
    <location>
        <begin position="94"/>
        <end position="115"/>
    </location>
</feature>
<keyword evidence="5 6" id="KW-0472">Membrane</keyword>
<feature type="transmembrane region" description="Helical" evidence="6">
    <location>
        <begin position="127"/>
        <end position="145"/>
    </location>
</feature>
<reference evidence="7" key="1">
    <citation type="submission" date="2025-08" db="UniProtKB">
        <authorList>
            <consortium name="Ensembl"/>
        </authorList>
    </citation>
    <scope>IDENTIFICATION</scope>
</reference>
<sequence length="262" mass="30117">MSKLVIIQIAFPHPTVISCFIANALRGTFFMFFGLWWSVKYPLKYLSRRLNEDKKTMICICLCYLGMLAEQFVPNLSHVSVYSGQSQSWEKLANWQYMTMYFFYGLSGIVDVLSYSPLKLTLGLDRLLLSVALCIEGFLFCFQDYNNASLDQHLYSLLVIAVFGGALCTLMEVFLRDHAILEFFRTSFFILQGSWFWQIGFVLSPPWGGPGWDQTDRGNFMLLTMGFFWHYAAALLITTANSIFSRWYVVGRGNGRAELENN</sequence>
<keyword evidence="3 6" id="KW-0812">Transmembrane</keyword>
<evidence type="ECO:0008006" key="9">
    <source>
        <dbReference type="Google" id="ProtNLM"/>
    </source>
</evidence>
<dbReference type="Ensembl" id="ENSPCET00000026372.1">
    <property type="protein sequence ID" value="ENSPCEP00000025519.1"/>
    <property type="gene ID" value="ENSPCEG00000019231.1"/>
</dbReference>
<evidence type="ECO:0000256" key="4">
    <source>
        <dbReference type="ARBA" id="ARBA00022989"/>
    </source>
</evidence>